<dbReference type="InterPro" id="IPR005280">
    <property type="entry name" value="Homoserine_kinase_II"/>
</dbReference>
<dbReference type="HOGENOM" id="CLU_053300_0_0_4"/>
<evidence type="ECO:0000313" key="11">
    <source>
        <dbReference type="EMBL" id="EFG31151.1"/>
    </source>
</evidence>
<organism evidence="11 12">
    <name type="scientific">Simonsiella muelleri ATCC 29453</name>
    <dbReference type="NCBI Taxonomy" id="641147"/>
    <lineage>
        <taxon>Bacteria</taxon>
        <taxon>Pseudomonadati</taxon>
        <taxon>Pseudomonadota</taxon>
        <taxon>Betaproteobacteria</taxon>
        <taxon>Neisseriales</taxon>
        <taxon>Neisseriaceae</taxon>
        <taxon>Simonsiella</taxon>
    </lineage>
</organism>
<feature type="domain" description="Aminoglycoside phosphotransferase" evidence="10">
    <location>
        <begin position="28"/>
        <end position="254"/>
    </location>
</feature>
<sequence>MSVYTSVSDDEMRELLHRHYQIGEFESLQGIAQGITNSNFFLHTNQNTYVLTVFESLTQTQLPFYLALTQHLSANNVACPAPIAQKNGQLDTRVADKPACIVSKLSGCDTASPTVQQCFSTGAMLAKMHLVGATFPQKMDNPRHVAWWTESVAKLQPFLDEKDAQLLNQEIDFLAKNPDSHLPSGIIHADLFKDNVLLDGNQVSGFIDFYYACNGSFVYDLAIAINDWARQHNNTLNLELKQSFIDGYQSIRPLNSDELAYLNTAHRAGCVRFWVSRLLDFHFPATGELTFIKDPNVFRDLLLTFH</sequence>
<dbReference type="Pfam" id="PF01636">
    <property type="entry name" value="APH"/>
    <property type="match status" value="1"/>
</dbReference>
<evidence type="ECO:0000256" key="5">
    <source>
        <dbReference type="ARBA" id="ARBA00022777"/>
    </source>
</evidence>
<dbReference type="PANTHER" id="PTHR21064:SF6">
    <property type="entry name" value="AMINOGLYCOSIDE PHOSPHOTRANSFERASE DOMAIN-CONTAINING PROTEIN"/>
    <property type="match status" value="1"/>
</dbReference>
<reference evidence="11 12" key="1">
    <citation type="submission" date="2010-03" db="EMBL/GenBank/DDBJ databases">
        <authorList>
            <consortium name="The Broad Institute Genome Sequencing Platform"/>
            <person name="Ward D."/>
            <person name="Earl A."/>
            <person name="Feldgarden M."/>
            <person name="Gevers D."/>
            <person name="Young S."/>
            <person name="Zeng Q."/>
            <person name="Koehrsen M."/>
            <person name="Alvarado L."/>
            <person name="Berlin A.M."/>
            <person name="Borenstein D."/>
            <person name="Chapman S.B."/>
            <person name="Chen Z."/>
            <person name="Engels R."/>
            <person name="Freedman E."/>
            <person name="Gellesch M."/>
            <person name="Goldberg J."/>
            <person name="Griggs A."/>
            <person name="Gujja S."/>
            <person name="Heilman E.R."/>
            <person name="Heiman D.I."/>
            <person name="Hepburn T.A."/>
            <person name="Howarth C."/>
            <person name="Jen D."/>
            <person name="Larson L."/>
            <person name="Mehta T."/>
            <person name="Park D."/>
            <person name="Pearson M."/>
            <person name="Richards J."/>
            <person name="Roberts A."/>
            <person name="Saif S."/>
            <person name="Shea T.D."/>
            <person name="Shenoy N."/>
            <person name="Sisk P."/>
            <person name="Stolte C."/>
            <person name="Sykes S.N."/>
            <person name="Walk T."/>
            <person name="White J."/>
            <person name="Yandava C."/>
            <person name="Izard J."/>
            <person name="Baranova O.V."/>
            <person name="Blanton J.M."/>
            <person name="Tanner A.C."/>
            <person name="Dewhirst F."/>
            <person name="Haas B."/>
            <person name="Nusbaum C."/>
            <person name="Birren B."/>
        </authorList>
    </citation>
    <scope>NUCLEOTIDE SEQUENCE [LARGE SCALE GENOMIC DNA]</scope>
    <source>
        <strain evidence="11 12">ATCC 29453</strain>
    </source>
</reference>
<dbReference type="InterPro" id="IPR002575">
    <property type="entry name" value="Aminoglycoside_PTrfase"/>
</dbReference>
<dbReference type="EC" id="2.7.1.39" evidence="8 9"/>
<dbReference type="EMBL" id="ADCY02000032">
    <property type="protein sequence ID" value="EFG31151.1"/>
    <property type="molecule type" value="Genomic_DNA"/>
</dbReference>
<comment type="pathway">
    <text evidence="8">Amino-acid biosynthesis; L-threonine biosynthesis; L-threonine from L-aspartate: step 4/5.</text>
</comment>
<comment type="similarity">
    <text evidence="7 8">Belongs to the pseudomonas-type ThrB family.</text>
</comment>
<comment type="caution">
    <text evidence="11">The sequence shown here is derived from an EMBL/GenBank/DDBJ whole genome shotgun (WGS) entry which is preliminary data.</text>
</comment>
<dbReference type="NCBIfam" id="NF003558">
    <property type="entry name" value="PRK05231.1"/>
    <property type="match status" value="1"/>
</dbReference>
<dbReference type="PANTHER" id="PTHR21064">
    <property type="entry name" value="AMINOGLYCOSIDE PHOSPHOTRANSFERASE DOMAIN-CONTAINING PROTEIN-RELATED"/>
    <property type="match status" value="1"/>
</dbReference>
<evidence type="ECO:0000256" key="9">
    <source>
        <dbReference type="NCBIfam" id="TIGR00938"/>
    </source>
</evidence>
<dbReference type="Proteomes" id="UP000017813">
    <property type="component" value="Unassembled WGS sequence"/>
</dbReference>
<name>V9HLM8_9NEIS</name>
<keyword evidence="1 8" id="KW-0028">Amino-acid biosynthesis</keyword>
<evidence type="ECO:0000256" key="7">
    <source>
        <dbReference type="ARBA" id="ARBA00038240"/>
    </source>
</evidence>
<proteinExistence type="inferred from homology"/>
<keyword evidence="12" id="KW-1185">Reference proteome</keyword>
<evidence type="ECO:0000313" key="12">
    <source>
        <dbReference type="Proteomes" id="UP000017813"/>
    </source>
</evidence>
<accession>V9HLM8</accession>
<dbReference type="STRING" id="641147.HMPREF9021_00983"/>
<keyword evidence="4 8" id="KW-0547">Nucleotide-binding</keyword>
<evidence type="ECO:0000256" key="3">
    <source>
        <dbReference type="ARBA" id="ARBA00022697"/>
    </source>
</evidence>
<dbReference type="GO" id="GO:0009088">
    <property type="term" value="P:threonine biosynthetic process"/>
    <property type="evidence" value="ECO:0007669"/>
    <property type="project" value="UniProtKB-UniRule"/>
</dbReference>
<evidence type="ECO:0000256" key="1">
    <source>
        <dbReference type="ARBA" id="ARBA00022605"/>
    </source>
</evidence>
<evidence type="ECO:0000256" key="2">
    <source>
        <dbReference type="ARBA" id="ARBA00022679"/>
    </source>
</evidence>
<dbReference type="eggNOG" id="COG2334">
    <property type="taxonomic scope" value="Bacteria"/>
</dbReference>
<gene>
    <name evidence="8" type="primary">thrB</name>
    <name evidence="11" type="ORF">HMPREF9021_00983</name>
</gene>
<dbReference type="GO" id="GO:0004413">
    <property type="term" value="F:homoserine kinase activity"/>
    <property type="evidence" value="ECO:0007669"/>
    <property type="project" value="UniProtKB-UniRule"/>
</dbReference>
<keyword evidence="5 8" id="KW-0418">Kinase</keyword>
<dbReference type="InterPro" id="IPR050249">
    <property type="entry name" value="Pseudomonas-type_ThrB"/>
</dbReference>
<dbReference type="Gene3D" id="3.30.200.20">
    <property type="entry name" value="Phosphorylase Kinase, domain 1"/>
    <property type="match status" value="1"/>
</dbReference>
<reference evidence="11 12" key="2">
    <citation type="submission" date="2011-10" db="EMBL/GenBank/DDBJ databases">
        <title>The Genome Sequence of Simonsiella muelleri ATCC 29453.</title>
        <authorList>
            <consortium name="The Broad Institute Genome Sequencing Platform"/>
            <consortium name="The Broad Institute Genome Sequencing Center for Infectious Disease"/>
            <person name="Earl A."/>
            <person name="Ward D."/>
            <person name="Feldgarden M."/>
            <person name="Gevers D."/>
            <person name="Izard J."/>
            <person name="Baranova O.V."/>
            <person name="Blanton J.M."/>
            <person name="Tanner A.C."/>
            <person name="Dewhirst F."/>
            <person name="Young S.K."/>
            <person name="Zeng Q."/>
            <person name="Gargeya S."/>
            <person name="Fitzgerald M."/>
            <person name="Haas B."/>
            <person name="Abouelleil A."/>
            <person name="Alvarado L."/>
            <person name="Arachchi H.M."/>
            <person name="Berlin A."/>
            <person name="Brown A."/>
            <person name="Chapman S.B."/>
            <person name="Chen Z."/>
            <person name="Dunbar C."/>
            <person name="Freedman E."/>
            <person name="Gearin G."/>
            <person name="Goldberg J."/>
            <person name="Griggs A."/>
            <person name="Gujja S."/>
            <person name="Heiman D."/>
            <person name="Howarth C."/>
            <person name="Larson L."/>
            <person name="Lui A."/>
            <person name="MacDonald P.J.P."/>
            <person name="Montmayeur A."/>
            <person name="Murphy C."/>
            <person name="Neiman D."/>
            <person name="Pearson M."/>
            <person name="Priest M."/>
            <person name="Roberts A."/>
            <person name="Saif S."/>
            <person name="Shea T."/>
            <person name="Shenoy N."/>
            <person name="Sisk P."/>
            <person name="Stolte C."/>
            <person name="Sykes S."/>
            <person name="Wortman J."/>
            <person name="Nusbaum C."/>
            <person name="Birren B."/>
        </authorList>
    </citation>
    <scope>NUCLEOTIDE SEQUENCE [LARGE SCALE GENOMIC DNA]</scope>
    <source>
        <strain evidence="11 12">ATCC 29453</strain>
    </source>
</reference>
<evidence type="ECO:0000259" key="10">
    <source>
        <dbReference type="Pfam" id="PF01636"/>
    </source>
</evidence>
<dbReference type="KEGG" id="smur:BWP33_05590"/>
<protein>
    <recommendedName>
        <fullName evidence="8 9">Homoserine kinase</fullName>
        <shortName evidence="8">HK</shortName>
        <shortName evidence="8">HSK</shortName>
        <ecNumber evidence="8 9">2.7.1.39</ecNumber>
    </recommendedName>
</protein>
<dbReference type="OrthoDB" id="9777460at2"/>
<dbReference type="RefSeq" id="WP_002641962.1">
    <property type="nucleotide sequence ID" value="NZ_CP019448.1"/>
</dbReference>
<keyword evidence="6 8" id="KW-0067">ATP-binding</keyword>
<keyword evidence="3 8" id="KW-0791">Threonine biosynthesis</keyword>
<comment type="catalytic activity">
    <reaction evidence="8">
        <text>L-homoserine + ATP = O-phospho-L-homoserine + ADP + H(+)</text>
        <dbReference type="Rhea" id="RHEA:13985"/>
        <dbReference type="ChEBI" id="CHEBI:15378"/>
        <dbReference type="ChEBI" id="CHEBI:30616"/>
        <dbReference type="ChEBI" id="CHEBI:57476"/>
        <dbReference type="ChEBI" id="CHEBI:57590"/>
        <dbReference type="ChEBI" id="CHEBI:456216"/>
        <dbReference type="EC" id="2.7.1.39"/>
    </reaction>
</comment>
<dbReference type="NCBIfam" id="TIGR00938">
    <property type="entry name" value="thrB_alt"/>
    <property type="match status" value="1"/>
</dbReference>
<dbReference type="AlphaFoldDB" id="V9HLM8"/>
<keyword evidence="2 8" id="KW-0808">Transferase</keyword>
<evidence type="ECO:0000256" key="6">
    <source>
        <dbReference type="ARBA" id="ARBA00022840"/>
    </source>
</evidence>
<dbReference type="SUPFAM" id="SSF56112">
    <property type="entry name" value="Protein kinase-like (PK-like)"/>
    <property type="match status" value="1"/>
</dbReference>
<dbReference type="CDD" id="cd05153">
    <property type="entry name" value="HomoserineK_II"/>
    <property type="match status" value="1"/>
</dbReference>
<dbReference type="InterPro" id="IPR011009">
    <property type="entry name" value="Kinase-like_dom_sf"/>
</dbReference>
<dbReference type="UniPathway" id="UPA00050">
    <property type="reaction ID" value="UER00064"/>
</dbReference>
<evidence type="ECO:0000256" key="4">
    <source>
        <dbReference type="ARBA" id="ARBA00022741"/>
    </source>
</evidence>
<dbReference type="GO" id="GO:0005524">
    <property type="term" value="F:ATP binding"/>
    <property type="evidence" value="ECO:0007669"/>
    <property type="project" value="UniProtKB-KW"/>
</dbReference>
<dbReference type="HAMAP" id="MF_00301">
    <property type="entry name" value="Homoser_kinase_2"/>
    <property type="match status" value="1"/>
</dbReference>
<dbReference type="Gene3D" id="3.90.1200.10">
    <property type="match status" value="1"/>
</dbReference>
<evidence type="ECO:0000256" key="8">
    <source>
        <dbReference type="HAMAP-Rule" id="MF_00301"/>
    </source>
</evidence>